<accession>A0A5C7DVH6</accession>
<protein>
    <recommendedName>
        <fullName evidence="3">Inverse autotransporter beta-barrel domain-containing protein</fullName>
    </recommendedName>
</protein>
<evidence type="ECO:0008006" key="3">
    <source>
        <dbReference type="Google" id="ProtNLM"/>
    </source>
</evidence>
<comment type="caution">
    <text evidence="1">The sequence shown here is derived from an EMBL/GenBank/DDBJ whole genome shotgun (WGS) entry which is preliminary data.</text>
</comment>
<dbReference type="Gene3D" id="2.40.160.160">
    <property type="entry name" value="Inverse autotransporter, beta-domain"/>
    <property type="match status" value="1"/>
</dbReference>
<sequence length="274" mass="32308">MRIFYLVVFLFSQNFSSSLEESLNVDTNITLDTNKEKVSKQVLFKKPEEYHIQNIDFNTFTSNSLGKILNLSSHDKTESNIDFNALNINIKNINSLLDYENSSLLLEKQAKIGELEQAYSVGLINRYEFDKLKFGFNFFNDQYKETNAKKSFGAELQFSSLFKAYANYYDIKENDTDDSAEVGIMFDLPYFRVLNINTNIKETQKQYNITYSPFSILDLSLNYQDEKISKDQTAMWVKFKLSYEQNLIKQIYNGWYQPNHINQFNRYDFATRNY</sequence>
<reference evidence="1 2" key="1">
    <citation type="submission" date="2019-07" db="EMBL/GenBank/DDBJ databases">
        <title>Rapid identification of Enteric Bacteria from Whole Genome Sequences (WGS) using Average Nucleotide Identity (ANI).</title>
        <authorList>
            <person name="Lane C."/>
        </authorList>
    </citation>
    <scope>NUCLEOTIDE SEQUENCE [LARGE SCALE GENOMIC DNA]</scope>
    <source>
        <strain evidence="1 2">2016D-0250</strain>
    </source>
</reference>
<dbReference type="EMBL" id="VOWB01000047">
    <property type="protein sequence ID" value="TXE81522.1"/>
    <property type="molecule type" value="Genomic_DNA"/>
</dbReference>
<evidence type="ECO:0000313" key="2">
    <source>
        <dbReference type="Proteomes" id="UP000321310"/>
    </source>
</evidence>
<evidence type="ECO:0000313" key="1">
    <source>
        <dbReference type="EMBL" id="TXE81522.1"/>
    </source>
</evidence>
<dbReference type="InterPro" id="IPR038177">
    <property type="entry name" value="IAT_beta_sf"/>
</dbReference>
<dbReference type="AlphaFoldDB" id="A0A5C7DVH6"/>
<proteinExistence type="predicted"/>
<organism evidence="1 2">
    <name type="scientific">Campylobacter peloridis</name>
    <dbReference type="NCBI Taxonomy" id="488546"/>
    <lineage>
        <taxon>Bacteria</taxon>
        <taxon>Pseudomonadati</taxon>
        <taxon>Campylobacterota</taxon>
        <taxon>Epsilonproteobacteria</taxon>
        <taxon>Campylobacterales</taxon>
        <taxon>Campylobacteraceae</taxon>
        <taxon>Campylobacter</taxon>
    </lineage>
</organism>
<dbReference type="RefSeq" id="WP_147575480.1">
    <property type="nucleotide sequence ID" value="NZ_VOWB01000047.1"/>
</dbReference>
<name>A0A5C7DVH6_9BACT</name>
<dbReference type="Proteomes" id="UP000321310">
    <property type="component" value="Unassembled WGS sequence"/>
</dbReference>
<gene>
    <name evidence="1" type="ORF">FPD46_04325</name>
</gene>